<reference evidence="1" key="1">
    <citation type="submission" date="2023-03" db="EMBL/GenBank/DDBJ databases">
        <title>Actinorhabdospora filicis NBRC 111898.</title>
        <authorList>
            <person name="Ichikawa N."/>
            <person name="Sato H."/>
            <person name="Tonouchi N."/>
        </authorList>
    </citation>
    <scope>NUCLEOTIDE SEQUENCE</scope>
    <source>
        <strain evidence="1">NBRC 111898</strain>
    </source>
</reference>
<gene>
    <name evidence="1" type="ORF">Afil01_44020</name>
</gene>
<keyword evidence="2" id="KW-1185">Reference proteome</keyword>
<organism evidence="1 2">
    <name type="scientific">Actinorhabdospora filicis</name>
    <dbReference type="NCBI Taxonomy" id="1785913"/>
    <lineage>
        <taxon>Bacteria</taxon>
        <taxon>Bacillati</taxon>
        <taxon>Actinomycetota</taxon>
        <taxon>Actinomycetes</taxon>
        <taxon>Micromonosporales</taxon>
        <taxon>Micromonosporaceae</taxon>
        <taxon>Actinorhabdospora</taxon>
    </lineage>
</organism>
<dbReference type="EMBL" id="BSTX01000003">
    <property type="protein sequence ID" value="GLZ79595.1"/>
    <property type="molecule type" value="Genomic_DNA"/>
</dbReference>
<evidence type="ECO:0000313" key="2">
    <source>
        <dbReference type="Proteomes" id="UP001165079"/>
    </source>
</evidence>
<name>A0A9W6WCB2_9ACTN</name>
<sequence length="97" mass="10533">MAWIAHEQLTCLSGELFAFGWKCHRGRVEFGLGRLGGLDKPVFGAIGINLDGRPDVLSIWGGDCGEEVRHGMTMPTELRNCSIANVMIVCRDGLVSS</sequence>
<evidence type="ECO:0000313" key="1">
    <source>
        <dbReference type="EMBL" id="GLZ79595.1"/>
    </source>
</evidence>
<comment type="caution">
    <text evidence="1">The sequence shown here is derived from an EMBL/GenBank/DDBJ whole genome shotgun (WGS) entry which is preliminary data.</text>
</comment>
<proteinExistence type="predicted"/>
<dbReference type="Proteomes" id="UP001165079">
    <property type="component" value="Unassembled WGS sequence"/>
</dbReference>
<protein>
    <submittedName>
        <fullName evidence="1">Uncharacterized protein</fullName>
    </submittedName>
</protein>
<dbReference type="AlphaFoldDB" id="A0A9W6WCB2"/>
<accession>A0A9W6WCB2</accession>